<proteinExistence type="predicted"/>
<name>A0AAD1SEZ8_PELCU</name>
<feature type="compositionally biased region" description="Polar residues" evidence="1">
    <location>
        <begin position="74"/>
        <end position="89"/>
    </location>
</feature>
<reference evidence="2" key="1">
    <citation type="submission" date="2022-03" db="EMBL/GenBank/DDBJ databases">
        <authorList>
            <person name="Alioto T."/>
            <person name="Alioto T."/>
            <person name="Gomez Garrido J."/>
        </authorList>
    </citation>
    <scope>NUCLEOTIDE SEQUENCE</scope>
</reference>
<protein>
    <submittedName>
        <fullName evidence="2">Uncharacterized protein</fullName>
    </submittedName>
</protein>
<organism evidence="2 3">
    <name type="scientific">Pelobates cultripes</name>
    <name type="common">Western spadefoot toad</name>
    <dbReference type="NCBI Taxonomy" id="61616"/>
    <lineage>
        <taxon>Eukaryota</taxon>
        <taxon>Metazoa</taxon>
        <taxon>Chordata</taxon>
        <taxon>Craniata</taxon>
        <taxon>Vertebrata</taxon>
        <taxon>Euteleostomi</taxon>
        <taxon>Amphibia</taxon>
        <taxon>Batrachia</taxon>
        <taxon>Anura</taxon>
        <taxon>Pelobatoidea</taxon>
        <taxon>Pelobatidae</taxon>
        <taxon>Pelobates</taxon>
    </lineage>
</organism>
<dbReference type="Proteomes" id="UP001295444">
    <property type="component" value="Chromosome 06"/>
</dbReference>
<keyword evidence="3" id="KW-1185">Reference proteome</keyword>
<feature type="region of interest" description="Disordered" evidence="1">
    <location>
        <begin position="1"/>
        <end position="24"/>
    </location>
</feature>
<dbReference type="EMBL" id="OW240917">
    <property type="protein sequence ID" value="CAH2299764.1"/>
    <property type="molecule type" value="Genomic_DNA"/>
</dbReference>
<feature type="region of interest" description="Disordered" evidence="1">
    <location>
        <begin position="74"/>
        <end position="162"/>
    </location>
</feature>
<accession>A0AAD1SEZ8</accession>
<evidence type="ECO:0000313" key="2">
    <source>
        <dbReference type="EMBL" id="CAH2299764.1"/>
    </source>
</evidence>
<feature type="compositionally biased region" description="Pro residues" evidence="1">
    <location>
        <begin position="139"/>
        <end position="153"/>
    </location>
</feature>
<evidence type="ECO:0000313" key="3">
    <source>
        <dbReference type="Proteomes" id="UP001295444"/>
    </source>
</evidence>
<sequence>MDSVYQLSPQALRGHGRDPPCGGSRLQMHLRLIPGAPGLRGLPSGSSAAQRALGDPTSVCQSVIPCTPTTPLGPSCVSSFSGHSGQAPASPQPPVRRGLPRSTPRGLTAPSSKPTGDGTSGRGIRPVCPKDTAAASRLAPPPTCIAPGAPPHPRVLHPQDSF</sequence>
<dbReference type="AlphaFoldDB" id="A0AAD1SEZ8"/>
<evidence type="ECO:0000256" key="1">
    <source>
        <dbReference type="SAM" id="MobiDB-lite"/>
    </source>
</evidence>
<gene>
    <name evidence="2" type="ORF">PECUL_23A035397</name>
</gene>